<name>A0A093HZI8_STRCA</name>
<evidence type="ECO:0000313" key="3">
    <source>
        <dbReference type="EMBL" id="KFV84960.1"/>
    </source>
</evidence>
<reference evidence="3 4" key="1">
    <citation type="submission" date="2014-04" db="EMBL/GenBank/DDBJ databases">
        <title>Genome evolution of avian class.</title>
        <authorList>
            <person name="Zhang G."/>
            <person name="Li C."/>
        </authorList>
    </citation>
    <scope>NUCLEOTIDE SEQUENCE [LARGE SCALE GENOMIC DNA]</scope>
    <source>
        <strain evidence="3">BGI_N308</strain>
    </source>
</reference>
<keyword evidence="4" id="KW-1185">Reference proteome</keyword>
<feature type="non-terminal residue" evidence="3">
    <location>
        <position position="221"/>
    </location>
</feature>
<dbReference type="STRING" id="441894.ENSSCUP00000024995"/>
<dbReference type="AlphaFoldDB" id="A0A093HZI8"/>
<dbReference type="SMART" id="SM00369">
    <property type="entry name" value="LRR_TYP"/>
    <property type="match status" value="6"/>
</dbReference>
<keyword evidence="1" id="KW-0433">Leucine-rich repeat</keyword>
<dbReference type="EMBL" id="KL206692">
    <property type="protein sequence ID" value="KFV84960.1"/>
    <property type="molecule type" value="Genomic_DNA"/>
</dbReference>
<dbReference type="PROSITE" id="PS51450">
    <property type="entry name" value="LRR"/>
    <property type="match status" value="2"/>
</dbReference>
<accession>A0A093HZI8</accession>
<dbReference type="Pfam" id="PF00560">
    <property type="entry name" value="LRR_1"/>
    <property type="match status" value="1"/>
</dbReference>
<dbReference type="Pfam" id="PF13855">
    <property type="entry name" value="LRR_8"/>
    <property type="match status" value="2"/>
</dbReference>
<evidence type="ECO:0000256" key="2">
    <source>
        <dbReference type="ARBA" id="ARBA00022737"/>
    </source>
</evidence>
<dbReference type="InterPro" id="IPR003591">
    <property type="entry name" value="Leu-rich_rpt_typical-subtyp"/>
</dbReference>
<dbReference type="InterPro" id="IPR001611">
    <property type="entry name" value="Leu-rich_rpt"/>
</dbReference>
<dbReference type="InterPro" id="IPR050541">
    <property type="entry name" value="LRR_TM_domain-containing"/>
</dbReference>
<sequence length="221" mass="25004">SDCRWDGKFLMNCSFTGISAIPKDVSQTAITADLSYNNIKTFLCTNGSNEEWMLKHLNLSNNLISELSLATFRNLPVLETLNLNGNAISTLTLDIPTPARRSEKYKEAYHLLPALKVLSVERNNLNTIPRGLKMLQSLQTIHLSSNDILQIDLNDFQNCSQLKNIYLQNNKITKIHPDAFKDLNKLQVVDLRGNTLTTLPPQILTDLNIFHLEVDLSNNPW</sequence>
<evidence type="ECO:0000313" key="4">
    <source>
        <dbReference type="Proteomes" id="UP000053584"/>
    </source>
</evidence>
<organism evidence="3 4">
    <name type="scientific">Struthio camelus australis</name>
    <dbReference type="NCBI Taxonomy" id="441894"/>
    <lineage>
        <taxon>Eukaryota</taxon>
        <taxon>Metazoa</taxon>
        <taxon>Chordata</taxon>
        <taxon>Craniata</taxon>
        <taxon>Vertebrata</taxon>
        <taxon>Euteleostomi</taxon>
        <taxon>Archelosauria</taxon>
        <taxon>Archosauria</taxon>
        <taxon>Dinosauria</taxon>
        <taxon>Saurischia</taxon>
        <taxon>Theropoda</taxon>
        <taxon>Coelurosauria</taxon>
        <taxon>Aves</taxon>
        <taxon>Palaeognathae</taxon>
        <taxon>Struthioniformes</taxon>
        <taxon>Struthionidae</taxon>
        <taxon>Struthio</taxon>
    </lineage>
</organism>
<feature type="non-terminal residue" evidence="3">
    <location>
        <position position="1"/>
    </location>
</feature>
<dbReference type="PANTHER" id="PTHR24369">
    <property type="entry name" value="ANTIGEN BSP, PUTATIVE-RELATED"/>
    <property type="match status" value="1"/>
</dbReference>
<dbReference type="Gene3D" id="3.80.10.10">
    <property type="entry name" value="Ribonuclease Inhibitor"/>
    <property type="match status" value="2"/>
</dbReference>
<evidence type="ECO:0000256" key="1">
    <source>
        <dbReference type="ARBA" id="ARBA00022614"/>
    </source>
</evidence>
<dbReference type="SUPFAM" id="SSF52058">
    <property type="entry name" value="L domain-like"/>
    <property type="match status" value="1"/>
</dbReference>
<keyword evidence="2" id="KW-0677">Repeat</keyword>
<dbReference type="PANTHER" id="PTHR24369:SF213">
    <property type="entry name" value="INSULIN LIKE GROWTH FACTOR BINDING PROTEIN ACID LABILE SUBUNIT"/>
    <property type="match status" value="1"/>
</dbReference>
<protein>
    <submittedName>
        <fullName evidence="3">Leucine-rich repeat-containing protein 66</fullName>
    </submittedName>
</protein>
<dbReference type="GO" id="GO:0005886">
    <property type="term" value="C:plasma membrane"/>
    <property type="evidence" value="ECO:0007669"/>
    <property type="project" value="TreeGrafter"/>
</dbReference>
<dbReference type="Proteomes" id="UP000053584">
    <property type="component" value="Unassembled WGS sequence"/>
</dbReference>
<dbReference type="InterPro" id="IPR032675">
    <property type="entry name" value="LRR_dom_sf"/>
</dbReference>
<gene>
    <name evidence="3" type="ORF">N308_10772</name>
</gene>
<proteinExistence type="predicted"/>